<evidence type="ECO:0000313" key="4">
    <source>
        <dbReference type="EMBL" id="ACV64964.1"/>
    </source>
</evidence>
<keyword evidence="2" id="KW-0012">Acyltransferase</keyword>
<protein>
    <submittedName>
        <fullName evidence="4">GCN5-related N-acetyltransferase</fullName>
    </submittedName>
</protein>
<evidence type="ECO:0000259" key="3">
    <source>
        <dbReference type="PROSITE" id="PS51186"/>
    </source>
</evidence>
<dbReference type="Pfam" id="PF13673">
    <property type="entry name" value="Acetyltransf_10"/>
    <property type="match status" value="1"/>
</dbReference>
<keyword evidence="5" id="KW-1185">Reference proteome</keyword>
<evidence type="ECO:0000256" key="1">
    <source>
        <dbReference type="ARBA" id="ARBA00022679"/>
    </source>
</evidence>
<dbReference type="PANTHER" id="PTHR43800:SF1">
    <property type="entry name" value="PEPTIDYL-LYSINE N-ACETYLTRANSFERASE YJAB"/>
    <property type="match status" value="1"/>
</dbReference>
<dbReference type="OrthoDB" id="88131at2"/>
<dbReference type="EMBL" id="CP001720">
    <property type="protein sequence ID" value="ACV64964.1"/>
    <property type="molecule type" value="Genomic_DNA"/>
</dbReference>
<dbReference type="InterPro" id="IPR000182">
    <property type="entry name" value="GNAT_dom"/>
</dbReference>
<dbReference type="PROSITE" id="PS51186">
    <property type="entry name" value="GNAT"/>
    <property type="match status" value="1"/>
</dbReference>
<dbReference type="KEGG" id="dae:Dtox_4297"/>
<gene>
    <name evidence="4" type="ordered locus">Dtox_4297</name>
</gene>
<dbReference type="CDD" id="cd04301">
    <property type="entry name" value="NAT_SF"/>
    <property type="match status" value="1"/>
</dbReference>
<dbReference type="Proteomes" id="UP000002217">
    <property type="component" value="Chromosome"/>
</dbReference>
<dbReference type="InterPro" id="IPR016181">
    <property type="entry name" value="Acyl_CoA_acyltransferase"/>
</dbReference>
<reference evidence="4 5" key="1">
    <citation type="journal article" date="2009" name="Stand. Genomic Sci.">
        <title>Complete genome sequence of Desulfotomaculum acetoxidans type strain (5575).</title>
        <authorList>
            <person name="Spring S."/>
            <person name="Lapidus A."/>
            <person name="Schroder M."/>
            <person name="Gleim D."/>
            <person name="Sims D."/>
            <person name="Meincke L."/>
            <person name="Glavina Del Rio T."/>
            <person name="Tice H."/>
            <person name="Copeland A."/>
            <person name="Cheng J.F."/>
            <person name="Lucas S."/>
            <person name="Chen F."/>
            <person name="Nolan M."/>
            <person name="Bruce D."/>
            <person name="Goodwin L."/>
            <person name="Pitluck S."/>
            <person name="Ivanova N."/>
            <person name="Mavromatis K."/>
            <person name="Mikhailova N."/>
            <person name="Pati A."/>
            <person name="Chen A."/>
            <person name="Palaniappan K."/>
            <person name="Land M."/>
            <person name="Hauser L."/>
            <person name="Chang Y.J."/>
            <person name="Jeffries C.D."/>
            <person name="Chain P."/>
            <person name="Saunders E."/>
            <person name="Brettin T."/>
            <person name="Detter J.C."/>
            <person name="Goker M."/>
            <person name="Bristow J."/>
            <person name="Eisen J.A."/>
            <person name="Markowitz V."/>
            <person name="Hugenholtz P."/>
            <person name="Kyrpides N.C."/>
            <person name="Klenk H.P."/>
            <person name="Han C."/>
        </authorList>
    </citation>
    <scope>NUCLEOTIDE SEQUENCE [LARGE SCALE GENOMIC DNA]</scope>
    <source>
        <strain evidence="5">ATCC 49208 / DSM 771 / VKM B-1644</strain>
    </source>
</reference>
<accession>C8VZZ6</accession>
<dbReference type="PANTHER" id="PTHR43800">
    <property type="entry name" value="PEPTIDYL-LYSINE N-ACETYLTRANSFERASE YJAB"/>
    <property type="match status" value="1"/>
</dbReference>
<proteinExistence type="predicted"/>
<dbReference type="RefSeq" id="WP_015759634.1">
    <property type="nucleotide sequence ID" value="NC_013216.1"/>
</dbReference>
<evidence type="ECO:0000256" key="2">
    <source>
        <dbReference type="ARBA" id="ARBA00023315"/>
    </source>
</evidence>
<name>C8VZZ6_DESAS</name>
<dbReference type="Gene3D" id="3.40.630.30">
    <property type="match status" value="1"/>
</dbReference>
<dbReference type="GO" id="GO:0016747">
    <property type="term" value="F:acyltransferase activity, transferring groups other than amino-acyl groups"/>
    <property type="evidence" value="ECO:0007669"/>
    <property type="project" value="InterPro"/>
</dbReference>
<dbReference type="AlphaFoldDB" id="C8VZZ6"/>
<dbReference type="STRING" id="485916.Dtox_4297"/>
<dbReference type="HOGENOM" id="CLU_1658306_0_0_9"/>
<dbReference type="eggNOG" id="COG0456">
    <property type="taxonomic scope" value="Bacteria"/>
</dbReference>
<organism evidence="4 5">
    <name type="scientific">Desulfofarcimen acetoxidans (strain ATCC 49208 / DSM 771 / KCTC 5769 / VKM B-1644 / 5575)</name>
    <name type="common">Desulfotomaculum acetoxidans</name>
    <dbReference type="NCBI Taxonomy" id="485916"/>
    <lineage>
        <taxon>Bacteria</taxon>
        <taxon>Bacillati</taxon>
        <taxon>Bacillota</taxon>
        <taxon>Clostridia</taxon>
        <taxon>Eubacteriales</taxon>
        <taxon>Peptococcaceae</taxon>
        <taxon>Desulfofarcimen</taxon>
    </lineage>
</organism>
<feature type="domain" description="N-acetyltransferase" evidence="3">
    <location>
        <begin position="1"/>
        <end position="150"/>
    </location>
</feature>
<keyword evidence="1 4" id="KW-0808">Transferase</keyword>
<sequence>MIRPCINKDLDTIHEIINDASRAYKTVIPEDRFKEPYMTKEELQHEIDDGVIFWGYEENGKLIGVMGIQRVKDVTLIRHAYVQTINRRKGIGKKLLSFLVDQTTTNRPILIGTWAEAKWAISFYEKHGFRLVSPETKNKLLRTYWSIPERQIETSVVLANQTWFETTGVKQ</sequence>
<evidence type="ECO:0000313" key="5">
    <source>
        <dbReference type="Proteomes" id="UP000002217"/>
    </source>
</evidence>
<dbReference type="SUPFAM" id="SSF55729">
    <property type="entry name" value="Acyl-CoA N-acyltransferases (Nat)"/>
    <property type="match status" value="1"/>
</dbReference>